<dbReference type="RefSeq" id="WP_205158550.1">
    <property type="nucleotide sequence ID" value="NZ_JAFEUM010000004.1"/>
</dbReference>
<feature type="transmembrane region" description="Helical" evidence="6">
    <location>
        <begin position="253"/>
        <end position="274"/>
    </location>
</feature>
<accession>A0ABS2HJ02</accession>
<proteinExistence type="predicted"/>
<dbReference type="Pfam" id="PF12698">
    <property type="entry name" value="ABC2_membrane_3"/>
    <property type="match status" value="1"/>
</dbReference>
<dbReference type="Gene3D" id="3.40.1710.10">
    <property type="entry name" value="abc type-2 transporter like domain"/>
    <property type="match status" value="1"/>
</dbReference>
<comment type="subcellular location">
    <subcellularLocation>
        <location evidence="1">Cell membrane</location>
        <topology evidence="1">Multi-pass membrane protein</topology>
    </subcellularLocation>
</comment>
<dbReference type="PANTHER" id="PTHR30294">
    <property type="entry name" value="MEMBRANE COMPONENT OF ABC TRANSPORTER YHHJ-RELATED"/>
    <property type="match status" value="1"/>
</dbReference>
<keyword evidence="9" id="KW-1185">Reference proteome</keyword>
<sequence length="375" mass="41780">MSWANLWIREWQSLRHHSVALLTIFGGTLFYSFLYPLPYHNEVPLEQTITVVNMDKSAASYELERWIDATPQVKITERAGSIEESKQQFLDKQVSGILVIPEHFYRDLLLGKSPTLSLAGDGAYFLVYGTIAEGVSLAAGTMAAKVKIARLIIEGESRVSAASHYSSLSLNVKPTFNGEMGYLNYVVPSIFLFILHQTLLIGIGILGAGGSRVTSFPKLLVRYLNFMGIYLFLFMYYFGFSFEQLGIHRQAEWWQMLMVAALFISSTSLLGMVIGEMIPHRELVTASVLIISMPLIFSAGFIWPVESLPAPVVWLSNLMPSSPGIQAFMKLNQQGAPLSGIYPEIELLIWQALGWGVILFGLTLRKKAPRDCTPA</sequence>
<comment type="caution">
    <text evidence="8">The sequence shown here is derived from an EMBL/GenBank/DDBJ whole genome shotgun (WGS) entry which is preliminary data.</text>
</comment>
<evidence type="ECO:0000259" key="7">
    <source>
        <dbReference type="Pfam" id="PF12698"/>
    </source>
</evidence>
<evidence type="ECO:0000256" key="1">
    <source>
        <dbReference type="ARBA" id="ARBA00004651"/>
    </source>
</evidence>
<evidence type="ECO:0000256" key="3">
    <source>
        <dbReference type="ARBA" id="ARBA00022692"/>
    </source>
</evidence>
<evidence type="ECO:0000256" key="2">
    <source>
        <dbReference type="ARBA" id="ARBA00022475"/>
    </source>
</evidence>
<evidence type="ECO:0000256" key="6">
    <source>
        <dbReference type="SAM" id="Phobius"/>
    </source>
</evidence>
<evidence type="ECO:0000256" key="5">
    <source>
        <dbReference type="ARBA" id="ARBA00023136"/>
    </source>
</evidence>
<keyword evidence="4 6" id="KW-1133">Transmembrane helix</keyword>
<evidence type="ECO:0000313" key="8">
    <source>
        <dbReference type="EMBL" id="MBM7036994.1"/>
    </source>
</evidence>
<keyword evidence="2" id="KW-1003">Cell membrane</keyword>
<dbReference type="Proteomes" id="UP000809621">
    <property type="component" value="Unassembled WGS sequence"/>
</dbReference>
<evidence type="ECO:0000256" key="4">
    <source>
        <dbReference type="ARBA" id="ARBA00022989"/>
    </source>
</evidence>
<gene>
    <name evidence="8" type="ORF">JQC93_11330</name>
</gene>
<dbReference type="EMBL" id="JAFEUM010000004">
    <property type="protein sequence ID" value="MBM7036994.1"/>
    <property type="molecule type" value="Genomic_DNA"/>
</dbReference>
<protein>
    <submittedName>
        <fullName evidence="8">ABC transporter permease</fullName>
    </submittedName>
</protein>
<feature type="transmembrane region" description="Helical" evidence="6">
    <location>
        <begin position="220"/>
        <end position="238"/>
    </location>
</feature>
<feature type="transmembrane region" description="Helical" evidence="6">
    <location>
        <begin position="19"/>
        <end position="37"/>
    </location>
</feature>
<keyword evidence="5 6" id="KW-0472">Membrane</keyword>
<feature type="transmembrane region" description="Helical" evidence="6">
    <location>
        <begin position="347"/>
        <end position="364"/>
    </location>
</feature>
<name>A0ABS2HJ02_9VIBR</name>
<organism evidence="8 9">
    <name type="scientific">Vibrio ulleungensis</name>
    <dbReference type="NCBI Taxonomy" id="2807619"/>
    <lineage>
        <taxon>Bacteria</taxon>
        <taxon>Pseudomonadati</taxon>
        <taxon>Pseudomonadota</taxon>
        <taxon>Gammaproteobacteria</taxon>
        <taxon>Vibrionales</taxon>
        <taxon>Vibrionaceae</taxon>
        <taxon>Vibrio</taxon>
    </lineage>
</organism>
<feature type="domain" description="ABC-2 type transporter transmembrane" evidence="7">
    <location>
        <begin position="22"/>
        <end position="359"/>
    </location>
</feature>
<feature type="transmembrane region" description="Helical" evidence="6">
    <location>
        <begin position="185"/>
        <end position="208"/>
    </location>
</feature>
<feature type="transmembrane region" description="Helical" evidence="6">
    <location>
        <begin position="286"/>
        <end position="305"/>
    </location>
</feature>
<dbReference type="InterPro" id="IPR051449">
    <property type="entry name" value="ABC-2_transporter_component"/>
</dbReference>
<dbReference type="PANTHER" id="PTHR30294:SF46">
    <property type="entry name" value="ABC TRANSPORTER PERMEASE"/>
    <property type="match status" value="1"/>
</dbReference>
<keyword evidence="3 6" id="KW-0812">Transmembrane</keyword>
<evidence type="ECO:0000313" key="9">
    <source>
        <dbReference type="Proteomes" id="UP000809621"/>
    </source>
</evidence>
<reference evidence="8 9" key="1">
    <citation type="submission" date="2021-02" db="EMBL/GenBank/DDBJ databases">
        <authorList>
            <person name="Park J.-S."/>
        </authorList>
    </citation>
    <scope>NUCLEOTIDE SEQUENCE [LARGE SCALE GENOMIC DNA]</scope>
    <source>
        <strain evidence="8 9">188UL20-2</strain>
    </source>
</reference>
<dbReference type="InterPro" id="IPR013525">
    <property type="entry name" value="ABC2_TM"/>
</dbReference>